<dbReference type="InterPro" id="IPR028163">
    <property type="entry name" value="HAUS_6_N"/>
</dbReference>
<evidence type="ECO:0000313" key="4">
    <source>
        <dbReference type="Proteomes" id="UP000694427"/>
    </source>
</evidence>
<dbReference type="PANTHER" id="PTHR16151">
    <property type="entry name" value="HAUS AUGMIN-LIKE COMPLEX SUBUNIT 6"/>
    <property type="match status" value="1"/>
</dbReference>
<dbReference type="GO" id="GO:0051225">
    <property type="term" value="P:spindle assembly"/>
    <property type="evidence" value="ECO:0007669"/>
    <property type="project" value="InterPro"/>
</dbReference>
<feature type="region of interest" description="Disordered" evidence="1">
    <location>
        <begin position="650"/>
        <end position="672"/>
    </location>
</feature>
<reference evidence="3" key="2">
    <citation type="submission" date="2025-09" db="UniProtKB">
        <authorList>
            <consortium name="Ensembl"/>
        </authorList>
    </citation>
    <scope>IDENTIFICATION</scope>
</reference>
<dbReference type="GO" id="GO:0070652">
    <property type="term" value="C:HAUS complex"/>
    <property type="evidence" value="ECO:0007669"/>
    <property type="project" value="InterPro"/>
</dbReference>
<feature type="compositionally biased region" description="Polar residues" evidence="1">
    <location>
        <begin position="653"/>
        <end position="662"/>
    </location>
</feature>
<protein>
    <submittedName>
        <fullName evidence="3">HAUS augmin-like complex, subunit 6</fullName>
    </submittedName>
</protein>
<evidence type="ECO:0000256" key="1">
    <source>
        <dbReference type="SAM" id="MobiDB-lite"/>
    </source>
</evidence>
<dbReference type="GO" id="GO:0008017">
    <property type="term" value="F:microtubule binding"/>
    <property type="evidence" value="ECO:0007669"/>
    <property type="project" value="TreeGrafter"/>
</dbReference>
<dbReference type="InterPro" id="IPR026797">
    <property type="entry name" value="HAUS_6"/>
</dbReference>
<evidence type="ECO:0000259" key="2">
    <source>
        <dbReference type="Pfam" id="PF14661"/>
    </source>
</evidence>
<dbReference type="Proteomes" id="UP000694427">
    <property type="component" value="Unplaced"/>
</dbReference>
<proteinExistence type="predicted"/>
<sequence length="760" mass="86057">MSKLQKTNGKYLWWCLLCLEFRPDTVSKNIKHLNLGMNMFDKPNKEAFYIVIHFLFNKLNPARAQDVFRHCWPIWDRKGDAEFRKVAFSWLQEIANEEGNAFPKVAASHLLSAFGPRFINLMLHLSKHVMLKTLKTFTTDDTWVPEAAAVPVSTKELEMKRLHLVKRQFQRVTVGQDFLIQDYQKRAKGLETSLRDLDAENAKYDHLLKVLSPLVVDRKVVESVIHRQVDQYILGGQDLSVKIPAVLHERMERLSHQSSVGSLYKGGQPVLVCLLELLNEGLHILSEEREKIVGPGVQLQHQDLQEHALLFSRSKENLKLIRRKLIKENAAEMKVSIGRLEEDWENKWAECLKKTPLISYLKEDPVFDFVSPMAPLSFEPASKASFEASIILQYPYKLPGKLAAYMFALCNFFLLSMRYECKGVLLSSDSFFSPKPVTCDTPPCETPLTYPVKIKSVTQTPSPMQASHRRNLQSKMKASVLKNKAEILDLECDNLASQFAEAVIMSPVNRSDVELGQLLNIISDPFSARKQLCRTPESLIKDVRSSWRKAVEEGMAEKKRATWNQQDSLSWLKTPMAEVNGPCTGPSPEPSLLFSATLAHCTPPPVQQGSSLHSTVSWDSSELEALNSQRSSDIIKFSIAQEELPDLFEDDLSFNSDGSAESHSNKEREEELILSPVESKSLDGKTPLLCFEASLDKSPFNDFNIKESPVHSRKSPGLSQWTTDERLFSLDLDKLESLSPPSPAEKLTLPSLVNLTLDEY</sequence>
<reference evidence="3" key="1">
    <citation type="submission" date="2025-08" db="UniProtKB">
        <authorList>
            <consortium name="Ensembl"/>
        </authorList>
    </citation>
    <scope>IDENTIFICATION</scope>
</reference>
<dbReference type="PANTHER" id="PTHR16151:SF2">
    <property type="entry name" value="HAUS AUGMIN-LIKE COMPLEX SUBUNIT 6"/>
    <property type="match status" value="1"/>
</dbReference>
<accession>A0A8C1NWT5</accession>
<name>A0A8C1NWT5_CYPCA</name>
<dbReference type="Ensembl" id="ENSCCRT00010107419.1">
    <property type="protein sequence ID" value="ENSCCRP00010096849.1"/>
    <property type="gene ID" value="ENSCCRG00010042372.1"/>
</dbReference>
<evidence type="ECO:0000313" key="3">
    <source>
        <dbReference type="Ensembl" id="ENSCCRP00010096849.1"/>
    </source>
</evidence>
<organism evidence="3 4">
    <name type="scientific">Cyprinus carpio</name>
    <name type="common">Common carp</name>
    <dbReference type="NCBI Taxonomy" id="7962"/>
    <lineage>
        <taxon>Eukaryota</taxon>
        <taxon>Metazoa</taxon>
        <taxon>Chordata</taxon>
        <taxon>Craniata</taxon>
        <taxon>Vertebrata</taxon>
        <taxon>Euteleostomi</taxon>
        <taxon>Actinopterygii</taxon>
        <taxon>Neopterygii</taxon>
        <taxon>Teleostei</taxon>
        <taxon>Ostariophysi</taxon>
        <taxon>Cypriniformes</taxon>
        <taxon>Cyprinidae</taxon>
        <taxon>Cyprininae</taxon>
        <taxon>Cyprinus</taxon>
    </lineage>
</organism>
<feature type="domain" description="HAUS augmin-like complex subunit 6 N-terminal" evidence="2">
    <location>
        <begin position="12"/>
        <end position="211"/>
    </location>
</feature>
<dbReference type="GO" id="GO:1990498">
    <property type="term" value="C:mitotic spindle microtubule"/>
    <property type="evidence" value="ECO:0007669"/>
    <property type="project" value="TreeGrafter"/>
</dbReference>
<dbReference type="Pfam" id="PF14661">
    <property type="entry name" value="HAUS6_N"/>
    <property type="match status" value="1"/>
</dbReference>
<keyword evidence="4" id="KW-1185">Reference proteome</keyword>
<dbReference type="AlphaFoldDB" id="A0A8C1NWT5"/>